<dbReference type="AlphaFoldDB" id="A0A1Z4LUX8"/>
<sequence length="192" mass="21338">MVGVEEPKSLTGSQIEDLRLAASKMSGAKRRSFQAEITLKYCQGRSRLAETVFGWGRKNIEVGLAEKRTGVICLGLQSSLSGAKCWEEKQPIAALSLRQIAESYCQQDPTFKTSDAYTRLTAALAIEKLKEQGFSHEQLPCASTMAQVLNRMGYRLRKVLKAKPQKKLHKQTISLTTSKNLTSNQQIQKSSD</sequence>
<dbReference type="OrthoDB" id="490441at2"/>
<dbReference type="Proteomes" id="UP000218418">
    <property type="component" value="Chromosome"/>
</dbReference>
<dbReference type="EMBL" id="AP018227">
    <property type="protein sequence ID" value="BAY86479.1"/>
    <property type="molecule type" value="Genomic_DNA"/>
</dbReference>
<evidence type="ECO:0000313" key="2">
    <source>
        <dbReference type="EMBL" id="BAY86479.1"/>
    </source>
</evidence>
<dbReference type="Pfam" id="PF07592">
    <property type="entry name" value="DDE_Tnp_ISAZ013"/>
    <property type="match status" value="1"/>
</dbReference>
<reference evidence="1 3" key="1">
    <citation type="submission" date="2017-06" db="EMBL/GenBank/DDBJ databases">
        <title>Genome sequencing of cyanobaciteial culture collection at National Institute for Environmental Studies (NIES).</title>
        <authorList>
            <person name="Hirose Y."/>
            <person name="Shimura Y."/>
            <person name="Fujisawa T."/>
            <person name="Nakamura Y."/>
            <person name="Kawachi M."/>
        </authorList>
    </citation>
    <scope>NUCLEOTIDE SEQUENCE [LARGE SCALE GENOMIC DNA]</scope>
    <source>
        <strain evidence="1 3">NIES-267</strain>
    </source>
</reference>
<evidence type="ECO:0000313" key="3">
    <source>
        <dbReference type="Proteomes" id="UP000218418"/>
    </source>
</evidence>
<proteinExistence type="predicted"/>
<protein>
    <recommendedName>
        <fullName evidence="4">Transposase</fullName>
    </recommendedName>
</protein>
<keyword evidence="3" id="KW-1185">Reference proteome</keyword>
<gene>
    <name evidence="1" type="ORF">NIES267_44590</name>
    <name evidence="2" type="ORF">NIES267_59880</name>
</gene>
<dbReference type="EMBL" id="AP018227">
    <property type="protein sequence ID" value="BAY84961.1"/>
    <property type="molecule type" value="Genomic_DNA"/>
</dbReference>
<evidence type="ECO:0008006" key="4">
    <source>
        <dbReference type="Google" id="ProtNLM"/>
    </source>
</evidence>
<accession>A0A1Z4LUX8</accession>
<dbReference type="InterPro" id="IPR011518">
    <property type="entry name" value="Transposase_36"/>
</dbReference>
<evidence type="ECO:0000313" key="1">
    <source>
        <dbReference type="EMBL" id="BAY84961.1"/>
    </source>
</evidence>
<name>A0A1Z4LUX8_9CYAN</name>
<organism evidence="1 3">
    <name type="scientific">Calothrix parasitica NIES-267</name>
    <dbReference type="NCBI Taxonomy" id="1973488"/>
    <lineage>
        <taxon>Bacteria</taxon>
        <taxon>Bacillati</taxon>
        <taxon>Cyanobacteriota</taxon>
        <taxon>Cyanophyceae</taxon>
        <taxon>Nostocales</taxon>
        <taxon>Calotrichaceae</taxon>
        <taxon>Calothrix</taxon>
    </lineage>
</organism>